<keyword evidence="2" id="KW-0812">Transmembrane</keyword>
<dbReference type="EMBL" id="FXAY01000002">
    <property type="protein sequence ID" value="SMG28835.1"/>
    <property type="molecule type" value="Genomic_DNA"/>
</dbReference>
<evidence type="ECO:0000256" key="1">
    <source>
        <dbReference type="SAM" id="MobiDB-lite"/>
    </source>
</evidence>
<protein>
    <submittedName>
        <fullName evidence="3">Uncharacterized protein</fullName>
    </submittedName>
</protein>
<keyword evidence="4" id="KW-1185">Reference proteome</keyword>
<organism evidence="3 4">
    <name type="scientific">Agreia pratensis</name>
    <dbReference type="NCBI Taxonomy" id="150121"/>
    <lineage>
        <taxon>Bacteria</taxon>
        <taxon>Bacillati</taxon>
        <taxon>Actinomycetota</taxon>
        <taxon>Actinomycetes</taxon>
        <taxon>Micrococcales</taxon>
        <taxon>Microbacteriaceae</taxon>
        <taxon>Agreia</taxon>
    </lineage>
</organism>
<feature type="transmembrane region" description="Helical" evidence="2">
    <location>
        <begin position="61"/>
        <end position="83"/>
    </location>
</feature>
<keyword evidence="2" id="KW-0472">Membrane</keyword>
<reference evidence="4" key="1">
    <citation type="submission" date="2017-04" db="EMBL/GenBank/DDBJ databases">
        <authorList>
            <person name="Varghese N."/>
            <person name="Submissions S."/>
        </authorList>
    </citation>
    <scope>NUCLEOTIDE SEQUENCE [LARGE SCALE GENOMIC DNA]</scope>
    <source>
        <strain evidence="4">VKM Ac-2510</strain>
    </source>
</reference>
<dbReference type="STRING" id="150121.SAMN06296010_1502"/>
<name>A0A1X7JLW9_9MICO</name>
<dbReference type="Proteomes" id="UP000193244">
    <property type="component" value="Unassembled WGS sequence"/>
</dbReference>
<dbReference type="RefSeq" id="WP_176223297.1">
    <property type="nucleotide sequence ID" value="NZ_FXAY01000002.1"/>
</dbReference>
<proteinExistence type="predicted"/>
<sequence>MAHPDDSTSSAPVSATHDVVVRRSPRFVRFIAVGIVLAIIITLILTFVFPEEPNYSRAQVFGFVGIIMVIVFVGLSAAVAVAVDRASTRRARTVVMTTSERVEGNAEVGTAPDDSDDVEPNEGSAN</sequence>
<gene>
    <name evidence="3" type="ORF">SAMN06296010_1502</name>
</gene>
<dbReference type="AlphaFoldDB" id="A0A1X7JLW9"/>
<keyword evidence="2" id="KW-1133">Transmembrane helix</keyword>
<feature type="region of interest" description="Disordered" evidence="1">
    <location>
        <begin position="98"/>
        <end position="126"/>
    </location>
</feature>
<evidence type="ECO:0000256" key="2">
    <source>
        <dbReference type="SAM" id="Phobius"/>
    </source>
</evidence>
<evidence type="ECO:0000313" key="4">
    <source>
        <dbReference type="Proteomes" id="UP000193244"/>
    </source>
</evidence>
<accession>A0A1X7JLW9</accession>
<evidence type="ECO:0000313" key="3">
    <source>
        <dbReference type="EMBL" id="SMG28835.1"/>
    </source>
</evidence>
<feature type="transmembrane region" description="Helical" evidence="2">
    <location>
        <begin position="27"/>
        <end position="49"/>
    </location>
</feature>